<name>A0A6H5IM76_9HYME</name>
<protein>
    <recommendedName>
        <fullName evidence="3">Reverse transcriptase domain-containing protein</fullName>
    </recommendedName>
</protein>
<dbReference type="PROSITE" id="PS50878">
    <property type="entry name" value="RT_POL"/>
    <property type="match status" value="1"/>
</dbReference>
<evidence type="ECO:0000256" key="1">
    <source>
        <dbReference type="SAM" id="MobiDB-lite"/>
    </source>
</evidence>
<proteinExistence type="predicted"/>
<dbReference type="CDD" id="cd01647">
    <property type="entry name" value="RT_LTR"/>
    <property type="match status" value="1"/>
</dbReference>
<dbReference type="InterPro" id="IPR043128">
    <property type="entry name" value="Rev_trsase/Diguanyl_cyclase"/>
</dbReference>
<keyword evidence="5" id="KW-1185">Reference proteome</keyword>
<accession>A0A6H5IM76</accession>
<feature type="chain" id="PRO_5026168349" description="Reverse transcriptase domain-containing protein" evidence="2">
    <location>
        <begin position="17"/>
        <end position="1664"/>
    </location>
</feature>
<dbReference type="GO" id="GO:0071897">
    <property type="term" value="P:DNA biosynthetic process"/>
    <property type="evidence" value="ECO:0007669"/>
    <property type="project" value="UniProtKB-ARBA"/>
</dbReference>
<dbReference type="Gene3D" id="3.30.420.10">
    <property type="entry name" value="Ribonuclease H-like superfamily/Ribonuclease H"/>
    <property type="match status" value="1"/>
</dbReference>
<evidence type="ECO:0000256" key="2">
    <source>
        <dbReference type="SAM" id="SignalP"/>
    </source>
</evidence>
<dbReference type="Pfam" id="PF00078">
    <property type="entry name" value="RVT_1"/>
    <property type="match status" value="1"/>
</dbReference>
<dbReference type="InterPro" id="IPR050951">
    <property type="entry name" value="Retrovirus_Pol_polyprotein"/>
</dbReference>
<dbReference type="GO" id="GO:0003676">
    <property type="term" value="F:nucleic acid binding"/>
    <property type="evidence" value="ECO:0007669"/>
    <property type="project" value="InterPro"/>
</dbReference>
<dbReference type="Gene3D" id="3.10.10.10">
    <property type="entry name" value="HIV Type 1 Reverse Transcriptase, subunit A, domain 1"/>
    <property type="match status" value="1"/>
</dbReference>
<feature type="signal peptide" evidence="2">
    <location>
        <begin position="1"/>
        <end position="16"/>
    </location>
</feature>
<organism evidence="4 5">
    <name type="scientific">Trichogramma brassicae</name>
    <dbReference type="NCBI Taxonomy" id="86971"/>
    <lineage>
        <taxon>Eukaryota</taxon>
        <taxon>Metazoa</taxon>
        <taxon>Ecdysozoa</taxon>
        <taxon>Arthropoda</taxon>
        <taxon>Hexapoda</taxon>
        <taxon>Insecta</taxon>
        <taxon>Pterygota</taxon>
        <taxon>Neoptera</taxon>
        <taxon>Endopterygota</taxon>
        <taxon>Hymenoptera</taxon>
        <taxon>Apocrita</taxon>
        <taxon>Proctotrupomorpha</taxon>
        <taxon>Chalcidoidea</taxon>
        <taxon>Trichogrammatidae</taxon>
        <taxon>Trichogramma</taxon>
    </lineage>
</organism>
<dbReference type="InterPro" id="IPR012337">
    <property type="entry name" value="RNaseH-like_sf"/>
</dbReference>
<dbReference type="InterPro" id="IPR000477">
    <property type="entry name" value="RT_dom"/>
</dbReference>
<feature type="compositionally biased region" description="Acidic residues" evidence="1">
    <location>
        <begin position="152"/>
        <end position="164"/>
    </location>
</feature>
<dbReference type="Gene3D" id="3.30.70.270">
    <property type="match status" value="2"/>
</dbReference>
<gene>
    <name evidence="4" type="ORF">TBRA_LOCUS10323</name>
</gene>
<feature type="compositionally biased region" description="Low complexity" evidence="1">
    <location>
        <begin position="187"/>
        <end position="213"/>
    </location>
</feature>
<dbReference type="Pfam" id="PF24664">
    <property type="entry name" value="Monjiviricetes_fusion"/>
    <property type="match status" value="1"/>
</dbReference>
<feature type="compositionally biased region" description="Polar residues" evidence="1">
    <location>
        <begin position="238"/>
        <end position="247"/>
    </location>
</feature>
<reference evidence="4 5" key="1">
    <citation type="submission" date="2020-02" db="EMBL/GenBank/DDBJ databases">
        <authorList>
            <person name="Ferguson B K."/>
        </authorList>
    </citation>
    <scope>NUCLEOTIDE SEQUENCE [LARGE SCALE GENOMIC DNA]</scope>
</reference>
<feature type="compositionally biased region" description="Basic residues" evidence="1">
    <location>
        <begin position="251"/>
        <end position="260"/>
    </location>
</feature>
<feature type="region of interest" description="Disordered" evidence="1">
    <location>
        <begin position="1588"/>
        <end position="1610"/>
    </location>
</feature>
<dbReference type="InterPro" id="IPR036397">
    <property type="entry name" value="RNaseH_sf"/>
</dbReference>
<dbReference type="SUPFAM" id="SSF56672">
    <property type="entry name" value="DNA/RNA polymerases"/>
    <property type="match status" value="1"/>
</dbReference>
<dbReference type="Proteomes" id="UP000479190">
    <property type="component" value="Unassembled WGS sequence"/>
</dbReference>
<feature type="domain" description="Reverse transcriptase" evidence="3">
    <location>
        <begin position="558"/>
        <end position="742"/>
    </location>
</feature>
<evidence type="ECO:0000313" key="5">
    <source>
        <dbReference type="Proteomes" id="UP000479190"/>
    </source>
</evidence>
<dbReference type="PANTHER" id="PTHR37984">
    <property type="entry name" value="PROTEIN CBG26694"/>
    <property type="match status" value="1"/>
</dbReference>
<dbReference type="PANTHER" id="PTHR37984:SF5">
    <property type="entry name" value="PROTEIN NYNRIN-LIKE"/>
    <property type="match status" value="1"/>
</dbReference>
<dbReference type="InterPro" id="IPR043502">
    <property type="entry name" value="DNA/RNA_pol_sf"/>
</dbReference>
<feature type="region of interest" description="Disordered" evidence="1">
    <location>
        <begin position="151"/>
        <end position="267"/>
    </location>
</feature>
<evidence type="ECO:0000259" key="3">
    <source>
        <dbReference type="PROSITE" id="PS50878"/>
    </source>
</evidence>
<dbReference type="EMBL" id="CADCXV010000914">
    <property type="protein sequence ID" value="CAB0038544.1"/>
    <property type="molecule type" value="Genomic_DNA"/>
</dbReference>
<keyword evidence="2" id="KW-0732">Signal</keyword>
<sequence length="1664" mass="188997">MWKICLNLTFAMATWAMENLTPKESDNPGIIFHQEGGIITYDHMINIVTKFTIPQKEDMVYDLDLSRFDEFEKNATYRDSIRLYYVRLVQTKITSNMLLPVIDHNSELSAKKINKYTNMKNYSDLERKANNVVMLKNEWNDELWEIITDINDATEEDEDDDDNDTPVVIEKAREPIVISDEEEEASSTRSESTSDSSKNAPGSNQNTSASNTASDEDDDASGSEGDGTTADEKAIQVEMTTTNQGTIKQQSSKRKASRKPAQKEKTPFLQKQEVAAANVDIFAFINAKALFLEKHLKKQMKEMYETLVLQRCKLERKVIENALAIATLQPSELAYQILGKRGVMAVPAGECVHFVTCLRVNLEIRDTNDCYNEIPVQHGNESLFLAPRSRILIAHGKNLLVTRECRLCFKIGQIWYRMLPDLIDAPTPTIIEPQSQTDWKYANTDALATGGVYDFETSARVRLVRPTIKPPHGPDTERIDSILKELNLDSLNSEERAHIINLVAKFPQQFHLPSDRLSMTRATTHKIVTTDDIPINVKQYRHPPYLRDEIQKQITELITNDIVEESDSPYNSPLWIVPKKAGPNGEKKWRLVIDYRMLNEKTIASAYPLPNITEIPDQPGSSKYFSTLDLQSGFYQVPIEPCVAHKTAFSTPFHHLQFKRMPMGLKGSPSTFQALMDKVLTGLQGIELFIYMDDIVVYASSLEEHKEKISKLFGRLKTAGLTVRPDKCFFLRKKVGYLGHIISKDGVRPDPPKVIAVRDFHRPKSKKNIKQFLGLAGYYRRFIPNFAKTASPLHAVNANADALSRNPVPVSPPTPVSQCIDDYEHEIERRIFAINCLEYANDRPEVSNSRIGHRGLAVDGLEISHQGRFAKPGGYICHQGEAADGQDSHRGELNPGDCHRGAKDRLVRISHWAVSSDGLEYHLGNFSHSDGLVSHRAEPLHANGQEGHLEEFSYLDGLVSHLAIPSDGPDYRDRNINNVEVSSEGGDTDDDMITGISLLPTGQVYPLYGLQAPNQGSLERSHHSLIEYLKMYINDSHWDTWIRYAVFSYNTSIHTAHGFTPHELIFARKARIPSEFANTTISKTYNDILDDIARKLNITQREAHDKIIEAKKKSKAYYDLKSNSKRKNYHTEPCLLQLRRAHPPLNYSATRRYSRDDPKKLPNTERKRHLRAIFLRETHGTSVRAKIPPSAHVKKKKRDKKMISDIKYLVIKNEVVFSNDDENHEEGADAPGEIDHAAEVGEARAISNDQVEAGGMMVREHEEIIEAAAAQEPVNQTAAQQEIAPQLRHAFYVQAIPLPAGQPRGATATWSLYNAVGEDMELLRRFREGRIRVTNERMRGTVHAQAVLITSPHAETVGLLCCGERVTATWRTGYRITHHHLVGYEADVRRMIIERCQGCQADLWKINAPIKCIWCGPICIFEHYKMLQGLVFEAGQSLAAEFLQVDVANLVALEFKKASSSQPRDHDVPLDEIEGNLSYDYEFFNDDAINLPDACMNDFSKKMIMMSYFQRRMSKLYASSSLRGPIKLNQSHLIRAVHLFHSKHYIYRNETSNRILSCCKQGKNWYCCYAPGRRLVARADAQARRRRRWSRYSSDDPDRPWRSPSHSSPSHSLRLVQFLRLKKNSEKSYRMALHMIDIVDVLFEYLGRSDLITAQSVCTISSCI</sequence>
<dbReference type="OrthoDB" id="9893755at2759"/>
<dbReference type="SUPFAM" id="SSF53098">
    <property type="entry name" value="Ribonuclease H-like"/>
    <property type="match status" value="1"/>
</dbReference>
<dbReference type="GO" id="GO:0042575">
    <property type="term" value="C:DNA polymerase complex"/>
    <property type="evidence" value="ECO:0007669"/>
    <property type="project" value="UniProtKB-ARBA"/>
</dbReference>
<evidence type="ECO:0000313" key="4">
    <source>
        <dbReference type="EMBL" id="CAB0038544.1"/>
    </source>
</evidence>